<dbReference type="SUPFAM" id="SSF56349">
    <property type="entry name" value="DNA breaking-rejoining enzymes"/>
    <property type="match status" value="1"/>
</dbReference>
<dbReference type="InterPro" id="IPR038488">
    <property type="entry name" value="Integrase_DNA-bd_sf"/>
</dbReference>
<organism evidence="6 7">
    <name type="scientific">Roseomonas elaeocarpi</name>
    <dbReference type="NCBI Taxonomy" id="907779"/>
    <lineage>
        <taxon>Bacteria</taxon>
        <taxon>Pseudomonadati</taxon>
        <taxon>Pseudomonadota</taxon>
        <taxon>Alphaproteobacteria</taxon>
        <taxon>Acetobacterales</taxon>
        <taxon>Roseomonadaceae</taxon>
        <taxon>Roseomonas</taxon>
    </lineage>
</organism>
<evidence type="ECO:0000256" key="1">
    <source>
        <dbReference type="ARBA" id="ARBA00008857"/>
    </source>
</evidence>
<evidence type="ECO:0000313" key="7">
    <source>
        <dbReference type="Proteomes" id="UP001589865"/>
    </source>
</evidence>
<keyword evidence="3" id="KW-0238">DNA-binding</keyword>
<evidence type="ECO:0000259" key="5">
    <source>
        <dbReference type="PROSITE" id="PS51898"/>
    </source>
</evidence>
<dbReference type="PANTHER" id="PTHR30629">
    <property type="entry name" value="PROPHAGE INTEGRASE"/>
    <property type="match status" value="1"/>
</dbReference>
<dbReference type="EMBL" id="JBHLUN010000010">
    <property type="protein sequence ID" value="MFC0409517.1"/>
    <property type="molecule type" value="Genomic_DNA"/>
</dbReference>
<dbReference type="PANTHER" id="PTHR30629:SF2">
    <property type="entry name" value="PROPHAGE INTEGRASE INTS-RELATED"/>
    <property type="match status" value="1"/>
</dbReference>
<evidence type="ECO:0000256" key="3">
    <source>
        <dbReference type="ARBA" id="ARBA00023125"/>
    </source>
</evidence>
<dbReference type="InterPro" id="IPR050808">
    <property type="entry name" value="Phage_Integrase"/>
</dbReference>
<dbReference type="Gene3D" id="1.10.150.130">
    <property type="match status" value="1"/>
</dbReference>
<name>A0ABV6JW20_9PROT</name>
<dbReference type="RefSeq" id="WP_377045269.1">
    <property type="nucleotide sequence ID" value="NZ_JBHLUN010000010.1"/>
</dbReference>
<keyword evidence="7" id="KW-1185">Reference proteome</keyword>
<feature type="domain" description="Tyr recombinase" evidence="5">
    <location>
        <begin position="225"/>
        <end position="419"/>
    </location>
</feature>
<keyword evidence="4" id="KW-0233">DNA recombination</keyword>
<sequence length="450" mass="49343">MGSSEDPPRRKVRLGKREIDALACPPGRRDLMLFDAELPGFGVRVTDTGRKVFLFQYRLGSGAVRRLTLGDYGAMTPAQARAAAEQARAQARGGGDPVADRREKNRSTLAAEAAARKQSEADALTFGALVERWASIGLRDRRPSYRTEARRALLVNLAKLKEKPAHSIDAAGAQRALDGISEDRGPVMARRSLAYARAMFGWAARRGLVPLNPFSGRVTEGRDVPRDRCLSDAELGALWRASAALGFPYGPWVRVLLLTLQREGEVAGMRWAELAADMSTWTVPAERAKNGKAHLVHLAEPVRAELRSIPRTKGAELVFSTTGKTPISGFSNAKERLLRVMVKEAAEAADATADDEEAPPEPPAWRFHDFRRTGVTALAQEGVAPHVADRLLNHVQGTIHGVAAIYQRHEFLTEREAALRTWARYVLRVATVPGRQARASNVLVLPVRTR</sequence>
<dbReference type="InterPro" id="IPR011010">
    <property type="entry name" value="DNA_brk_join_enz"/>
</dbReference>
<gene>
    <name evidence="6" type="ORF">ACFFGY_14795</name>
</gene>
<proteinExistence type="inferred from homology"/>
<dbReference type="CDD" id="cd00801">
    <property type="entry name" value="INT_P4_C"/>
    <property type="match status" value="1"/>
</dbReference>
<dbReference type="Gene3D" id="1.10.443.10">
    <property type="entry name" value="Intergrase catalytic core"/>
    <property type="match status" value="1"/>
</dbReference>
<dbReference type="Proteomes" id="UP001589865">
    <property type="component" value="Unassembled WGS sequence"/>
</dbReference>
<reference evidence="6 7" key="1">
    <citation type="submission" date="2024-09" db="EMBL/GenBank/DDBJ databases">
        <authorList>
            <person name="Sun Q."/>
            <person name="Mori K."/>
        </authorList>
    </citation>
    <scope>NUCLEOTIDE SEQUENCE [LARGE SCALE GENOMIC DNA]</scope>
    <source>
        <strain evidence="6 7">TBRC 5777</strain>
    </source>
</reference>
<keyword evidence="2" id="KW-0229">DNA integration</keyword>
<comment type="caution">
    <text evidence="6">The sequence shown here is derived from an EMBL/GenBank/DDBJ whole genome shotgun (WGS) entry which is preliminary data.</text>
</comment>
<evidence type="ECO:0000256" key="2">
    <source>
        <dbReference type="ARBA" id="ARBA00022908"/>
    </source>
</evidence>
<dbReference type="Gene3D" id="3.30.160.390">
    <property type="entry name" value="Integrase, DNA-binding domain"/>
    <property type="match status" value="1"/>
</dbReference>
<comment type="similarity">
    <text evidence="1">Belongs to the 'phage' integrase family.</text>
</comment>
<dbReference type="PROSITE" id="PS51898">
    <property type="entry name" value="TYR_RECOMBINASE"/>
    <property type="match status" value="1"/>
</dbReference>
<accession>A0ABV6JW20</accession>
<dbReference type="InterPro" id="IPR013762">
    <property type="entry name" value="Integrase-like_cat_sf"/>
</dbReference>
<dbReference type="InterPro" id="IPR025166">
    <property type="entry name" value="Integrase_DNA_bind_dom"/>
</dbReference>
<protein>
    <submittedName>
        <fullName evidence="6">Tyrosine-type recombinase/integrase</fullName>
    </submittedName>
</protein>
<evidence type="ECO:0000313" key="6">
    <source>
        <dbReference type="EMBL" id="MFC0409517.1"/>
    </source>
</evidence>
<evidence type="ECO:0000256" key="4">
    <source>
        <dbReference type="ARBA" id="ARBA00023172"/>
    </source>
</evidence>
<dbReference type="InterPro" id="IPR002104">
    <property type="entry name" value="Integrase_catalytic"/>
</dbReference>
<dbReference type="Pfam" id="PF00589">
    <property type="entry name" value="Phage_integrase"/>
    <property type="match status" value="1"/>
</dbReference>
<dbReference type="InterPro" id="IPR010998">
    <property type="entry name" value="Integrase_recombinase_N"/>
</dbReference>
<dbReference type="Pfam" id="PF13356">
    <property type="entry name" value="Arm-DNA-bind_3"/>
    <property type="match status" value="1"/>
</dbReference>